<organism evidence="1 2">
    <name type="scientific">Cryobacterium breve</name>
    <dbReference type="NCBI Taxonomy" id="1259258"/>
    <lineage>
        <taxon>Bacteria</taxon>
        <taxon>Bacillati</taxon>
        <taxon>Actinomycetota</taxon>
        <taxon>Actinomycetes</taxon>
        <taxon>Micrococcales</taxon>
        <taxon>Microbacteriaceae</taxon>
        <taxon>Cryobacterium</taxon>
    </lineage>
</organism>
<evidence type="ECO:0000313" key="1">
    <source>
        <dbReference type="EMBL" id="WBM79892.1"/>
    </source>
</evidence>
<gene>
    <name evidence="1" type="ORF">KIV56_17250</name>
</gene>
<accession>A0ABY7NBL0</accession>
<dbReference type="RefSeq" id="WP_281534503.1">
    <property type="nucleotide sequence ID" value="NZ_CP075584.1"/>
</dbReference>
<proteinExistence type="predicted"/>
<name>A0ABY7NBL0_9MICO</name>
<evidence type="ECO:0008006" key="3">
    <source>
        <dbReference type="Google" id="ProtNLM"/>
    </source>
</evidence>
<sequence>MLHERAWDRSAADIELDIVAAIAEIPNADPTATLLDALSEGIPTDFSVGHILAAAPSKEIEDVLVAQLSGPNSRALLGYLLGCEERSPGAFDRFVDDVDIEDVLKLSLTTQGPRTERAVERVAELLPRMTVAAGARGVFFWARDLGVERVAEIYVGDWVERVETQEDYNALVDFVAMQLYKRNERSDAVENLILRVVALRVAFPRVGQQSYDWEQLAGRLVEGHAAQLVDLFIELVEDDGLRIFSDDRRGDLFRDAVEAAGPEAWRSILDLIDAGGSFRLRFRSRGWIAGIATREVAANWVGDSLDRARTLASVASVTGTQLSPIVKLLINGFGQDSRVRSALVGDFLSGSWIGNESARIERQISQIRNWVSDPSSTDAEKAFCRSLIEGLTDSLGRVVEQEQEEDW</sequence>
<reference evidence="1 2" key="1">
    <citation type="submission" date="2021-05" db="EMBL/GenBank/DDBJ databases">
        <authorList>
            <person name="Kumar R."/>
            <person name="Kumar A."/>
            <person name="Mukhia S."/>
        </authorList>
    </citation>
    <scope>NUCLEOTIDE SEQUENCE [LARGE SCALE GENOMIC DNA]</scope>
    <source>
        <strain evidence="1 2">ERMR7:08</strain>
    </source>
</reference>
<evidence type="ECO:0000313" key="2">
    <source>
        <dbReference type="Proteomes" id="UP001212421"/>
    </source>
</evidence>
<dbReference type="Proteomes" id="UP001212421">
    <property type="component" value="Chromosome"/>
</dbReference>
<protein>
    <recommendedName>
        <fullName evidence="3">HEAT repeat domain-containing protein</fullName>
    </recommendedName>
</protein>
<dbReference type="EMBL" id="CP075584">
    <property type="protein sequence ID" value="WBM79892.1"/>
    <property type="molecule type" value="Genomic_DNA"/>
</dbReference>
<keyword evidence="2" id="KW-1185">Reference proteome</keyword>